<evidence type="ECO:0000313" key="1">
    <source>
        <dbReference type="EMBL" id="EQD50885.1"/>
    </source>
</evidence>
<comment type="caution">
    <text evidence="1">The sequence shown here is derived from an EMBL/GenBank/DDBJ whole genome shotgun (WGS) entry which is preliminary data.</text>
</comment>
<reference evidence="1" key="2">
    <citation type="journal article" date="2014" name="ISME J.">
        <title>Microbial stratification in low pH oxic and suboxic macroscopic growths along an acid mine drainage.</title>
        <authorList>
            <person name="Mendez-Garcia C."/>
            <person name="Mesa V."/>
            <person name="Sprenger R.R."/>
            <person name="Richter M."/>
            <person name="Diez M.S."/>
            <person name="Solano J."/>
            <person name="Bargiela R."/>
            <person name="Golyshina O.V."/>
            <person name="Manteca A."/>
            <person name="Ramos J.L."/>
            <person name="Gallego J.R."/>
            <person name="Llorente I."/>
            <person name="Martins Dos Santos V.A."/>
            <person name="Jensen O.N."/>
            <person name="Pelaez A.I."/>
            <person name="Sanchez J."/>
            <person name="Ferrer M."/>
        </authorList>
    </citation>
    <scope>NUCLEOTIDE SEQUENCE</scope>
</reference>
<accession>T1B9G2</accession>
<protein>
    <submittedName>
        <fullName evidence="1">Uncharacterized protein</fullName>
    </submittedName>
</protein>
<feature type="non-terminal residue" evidence="1">
    <location>
        <position position="1"/>
    </location>
</feature>
<dbReference type="InterPro" id="IPR025048">
    <property type="entry name" value="DUF3987"/>
</dbReference>
<organism evidence="1">
    <name type="scientific">mine drainage metagenome</name>
    <dbReference type="NCBI Taxonomy" id="410659"/>
    <lineage>
        <taxon>unclassified sequences</taxon>
        <taxon>metagenomes</taxon>
        <taxon>ecological metagenomes</taxon>
    </lineage>
</organism>
<dbReference type="EMBL" id="AUZX01009725">
    <property type="protein sequence ID" value="EQD50885.1"/>
    <property type="molecule type" value="Genomic_DNA"/>
</dbReference>
<gene>
    <name evidence="1" type="ORF">B1A_13302</name>
</gene>
<name>T1B9G2_9ZZZZ</name>
<dbReference type="Pfam" id="PF13148">
    <property type="entry name" value="DUF3987"/>
    <property type="match status" value="1"/>
</dbReference>
<dbReference type="AlphaFoldDB" id="T1B9G2"/>
<proteinExistence type="predicted"/>
<sequence>ARALLVTAYDEIEVAQTTDGALEGVREFASKAAEHVCRVAGVLTLVSDPAAHAVSAEAMVGALTLVTHYVSEYQRLVGACCLPPEIRAAQALLAWLRTKRLRTVTARDVMRLGPNSIRHAADAKAALRTLTESGWLNVDGKAFAVHPATFTAEDRQ</sequence>
<reference evidence="1" key="1">
    <citation type="submission" date="2013-08" db="EMBL/GenBank/DDBJ databases">
        <authorList>
            <person name="Mendez C."/>
            <person name="Richter M."/>
            <person name="Ferrer M."/>
            <person name="Sanchez J."/>
        </authorList>
    </citation>
    <scope>NUCLEOTIDE SEQUENCE</scope>
</reference>